<comment type="caution">
    <text evidence="2">The sequence shown here is derived from an EMBL/GenBank/DDBJ whole genome shotgun (WGS) entry which is preliminary data.</text>
</comment>
<protein>
    <submittedName>
        <fullName evidence="2">Uncharacterized protein</fullName>
    </submittedName>
</protein>
<sequence>MSVLSVCEEITVWCRNGAFHWREDGVPATHPLDDPVGAARLIARRHSHDKPQERAASYPEEQPAPSPERQTA</sequence>
<feature type="region of interest" description="Disordered" evidence="1">
    <location>
        <begin position="44"/>
        <end position="72"/>
    </location>
</feature>
<organism evidence="2 3">
    <name type="scientific">Bailinhaonella thermotolerans</name>
    <dbReference type="NCBI Taxonomy" id="1070861"/>
    <lineage>
        <taxon>Bacteria</taxon>
        <taxon>Bacillati</taxon>
        <taxon>Actinomycetota</taxon>
        <taxon>Actinomycetes</taxon>
        <taxon>Streptosporangiales</taxon>
        <taxon>Streptosporangiaceae</taxon>
        <taxon>Bailinhaonella</taxon>
    </lineage>
</organism>
<evidence type="ECO:0000313" key="3">
    <source>
        <dbReference type="Proteomes" id="UP000265768"/>
    </source>
</evidence>
<gene>
    <name evidence="2" type="ORF">D5H75_26825</name>
</gene>
<evidence type="ECO:0000256" key="1">
    <source>
        <dbReference type="SAM" id="MobiDB-lite"/>
    </source>
</evidence>
<dbReference type="Proteomes" id="UP000265768">
    <property type="component" value="Unassembled WGS sequence"/>
</dbReference>
<proteinExistence type="predicted"/>
<keyword evidence="3" id="KW-1185">Reference proteome</keyword>
<evidence type="ECO:0000313" key="2">
    <source>
        <dbReference type="EMBL" id="RJL26593.1"/>
    </source>
</evidence>
<dbReference type="EMBL" id="QZEY01000012">
    <property type="protein sequence ID" value="RJL26593.1"/>
    <property type="molecule type" value="Genomic_DNA"/>
</dbReference>
<name>A0A3A4ALC7_9ACTN</name>
<dbReference type="AlphaFoldDB" id="A0A3A4ALC7"/>
<accession>A0A3A4ALC7</accession>
<reference evidence="2 3" key="1">
    <citation type="submission" date="2018-09" db="EMBL/GenBank/DDBJ databases">
        <title>YIM 75507 draft genome.</title>
        <authorList>
            <person name="Tang S."/>
            <person name="Feng Y."/>
        </authorList>
    </citation>
    <scope>NUCLEOTIDE SEQUENCE [LARGE SCALE GENOMIC DNA]</scope>
    <source>
        <strain evidence="2 3">YIM 75507</strain>
    </source>
</reference>